<dbReference type="Proteomes" id="UP000008386">
    <property type="component" value="Chromosome"/>
</dbReference>
<dbReference type="KEGG" id="pya:PYCH_07910"/>
<dbReference type="EMBL" id="CP002779">
    <property type="protein sequence ID" value="AEH24476.1"/>
    <property type="molecule type" value="Genomic_DNA"/>
</dbReference>
<protein>
    <submittedName>
        <fullName evidence="2">Uncharacterized protein</fullName>
    </submittedName>
</protein>
<dbReference type="eggNOG" id="arCOG05796">
    <property type="taxonomic scope" value="Archaea"/>
</dbReference>
<reference evidence="2 3" key="1">
    <citation type="journal article" date="2011" name="J. Bacteriol.">
        <title>Complete genome sequence of the obligate piezophilic hyperthermophilic archaeon Pyrococcus yayanosii CH1.</title>
        <authorList>
            <person name="Jun X."/>
            <person name="Lupeng L."/>
            <person name="Minjuan X."/>
            <person name="Oger P."/>
            <person name="Fengping W."/>
            <person name="Jebbar M."/>
            <person name="Xiang X."/>
        </authorList>
    </citation>
    <scope>NUCLEOTIDE SEQUENCE [LARGE SCALE GENOMIC DNA]</scope>
    <source>
        <strain evidence="3">CH1 / JCM 16557</strain>
    </source>
</reference>
<organism evidence="2 3">
    <name type="scientific">Pyrococcus yayanosii (strain CH1 / JCM 16557)</name>
    <dbReference type="NCBI Taxonomy" id="529709"/>
    <lineage>
        <taxon>Archaea</taxon>
        <taxon>Methanobacteriati</taxon>
        <taxon>Methanobacteriota</taxon>
        <taxon>Thermococci</taxon>
        <taxon>Thermococcales</taxon>
        <taxon>Thermococcaceae</taxon>
        <taxon>Pyrococcus</taxon>
    </lineage>
</organism>
<keyword evidence="1" id="KW-1133">Transmembrane helix</keyword>
<dbReference type="STRING" id="529709.PYCH_07910"/>
<dbReference type="RefSeq" id="WP_013905533.1">
    <property type="nucleotide sequence ID" value="NC_015680.1"/>
</dbReference>
<proteinExistence type="predicted"/>
<dbReference type="HOGENOM" id="CLU_191936_0_0_2"/>
<dbReference type="AlphaFoldDB" id="F8AJ26"/>
<keyword evidence="1" id="KW-0812">Transmembrane</keyword>
<accession>F8AJ26</accession>
<keyword evidence="1" id="KW-0472">Membrane</keyword>
<dbReference type="OrthoDB" id="98755at2157"/>
<evidence type="ECO:0000313" key="2">
    <source>
        <dbReference type="EMBL" id="AEH24476.1"/>
    </source>
</evidence>
<evidence type="ECO:0000256" key="1">
    <source>
        <dbReference type="SAM" id="Phobius"/>
    </source>
</evidence>
<keyword evidence="3" id="KW-1185">Reference proteome</keyword>
<gene>
    <name evidence="2" type="ordered locus">PYCH_07910</name>
</gene>
<sequence length="83" mass="9735">MDFALFMERYGYKLLALLFVALIVVVVGFPIYVLWHFIRDSPELALGLMVFILVTAAFRRKLWQSYGEAMGKYFYDKNFGKKP</sequence>
<feature type="transmembrane region" description="Helical" evidence="1">
    <location>
        <begin position="44"/>
        <end position="62"/>
    </location>
</feature>
<evidence type="ECO:0000313" key="3">
    <source>
        <dbReference type="Proteomes" id="UP000008386"/>
    </source>
</evidence>
<feature type="transmembrane region" description="Helical" evidence="1">
    <location>
        <begin position="12"/>
        <end position="38"/>
    </location>
</feature>
<dbReference type="GeneID" id="10837366"/>
<name>F8AJ26_PYRYC</name>